<dbReference type="Proteomes" id="UP000197032">
    <property type="component" value="Unassembled WGS sequence"/>
</dbReference>
<dbReference type="InterPro" id="IPR001602">
    <property type="entry name" value="UPF0047_YjbQ-like"/>
</dbReference>
<name>A0A1Z5HXL0_9FIRM</name>
<evidence type="ECO:0008006" key="4">
    <source>
        <dbReference type="Google" id="ProtNLM"/>
    </source>
</evidence>
<comment type="similarity">
    <text evidence="1">Belongs to the UPF0047 family.</text>
</comment>
<protein>
    <recommendedName>
        <fullName evidence="4">Secondary thiamine-phosphate synthase enzyme</fullName>
    </recommendedName>
</protein>
<dbReference type="Gene3D" id="2.60.120.460">
    <property type="entry name" value="YjbQ-like"/>
    <property type="match status" value="1"/>
</dbReference>
<organism evidence="2 3">
    <name type="scientific">Calderihabitans maritimus</name>
    <dbReference type="NCBI Taxonomy" id="1246530"/>
    <lineage>
        <taxon>Bacteria</taxon>
        <taxon>Bacillati</taxon>
        <taxon>Bacillota</taxon>
        <taxon>Clostridia</taxon>
        <taxon>Neomoorellales</taxon>
        <taxon>Calderihabitantaceae</taxon>
        <taxon>Calderihabitans</taxon>
    </lineage>
</organism>
<evidence type="ECO:0000256" key="1">
    <source>
        <dbReference type="ARBA" id="ARBA00005534"/>
    </source>
</evidence>
<gene>
    <name evidence="2" type="ORF">KKC1_33790</name>
</gene>
<dbReference type="EMBL" id="BDGJ01000207">
    <property type="protein sequence ID" value="GAW94269.1"/>
    <property type="molecule type" value="Genomic_DNA"/>
</dbReference>
<evidence type="ECO:0000313" key="3">
    <source>
        <dbReference type="Proteomes" id="UP000197032"/>
    </source>
</evidence>
<dbReference type="PANTHER" id="PTHR30615:SF8">
    <property type="entry name" value="UPF0047 PROTEIN C4A8.02C"/>
    <property type="match status" value="1"/>
</dbReference>
<sequence>MFWKLEVRTGKREELVDITDRVQEIVERSGVREGICHLYVPHTTAAITVNEGADPAVGKDILYWLDKTIAREDAGYRHQEGNSAAHIKAVLTGNFQEIFIEEGRLVLGTWERIFFCEFDGPRLRKVYIKVISG</sequence>
<dbReference type="AlphaFoldDB" id="A0A1Z5HXL0"/>
<comment type="caution">
    <text evidence="2">The sequence shown here is derived from an EMBL/GenBank/DDBJ whole genome shotgun (WGS) entry which is preliminary data.</text>
</comment>
<dbReference type="PIRSF" id="PIRSF004681">
    <property type="entry name" value="UCP004681"/>
    <property type="match status" value="1"/>
</dbReference>
<dbReference type="InterPro" id="IPR035917">
    <property type="entry name" value="YjbQ-like_sf"/>
</dbReference>
<accession>A0A1Z5HXL0</accession>
<dbReference type="RefSeq" id="WP_088555252.1">
    <property type="nucleotide sequence ID" value="NZ_BDGJ01000207.1"/>
</dbReference>
<evidence type="ECO:0000313" key="2">
    <source>
        <dbReference type="EMBL" id="GAW94269.1"/>
    </source>
</evidence>
<dbReference type="SUPFAM" id="SSF111038">
    <property type="entry name" value="YjbQ-like"/>
    <property type="match status" value="1"/>
</dbReference>
<keyword evidence="3" id="KW-1185">Reference proteome</keyword>
<dbReference type="Pfam" id="PF01894">
    <property type="entry name" value="YjbQ"/>
    <property type="match status" value="1"/>
</dbReference>
<dbReference type="NCBIfam" id="TIGR00149">
    <property type="entry name" value="TIGR00149_YjbQ"/>
    <property type="match status" value="1"/>
</dbReference>
<dbReference type="PANTHER" id="PTHR30615">
    <property type="entry name" value="UNCHARACTERIZED PROTEIN YJBQ-RELATED"/>
    <property type="match status" value="1"/>
</dbReference>
<proteinExistence type="inferred from homology"/>
<dbReference type="OrthoDB" id="9801725at2"/>
<reference evidence="3" key="1">
    <citation type="journal article" date="2017" name="Appl. Environ. Microbiol.">
        <title>Genomic analysis of Calderihabitans maritimus KKC1, a thermophilic hydrogenogenic carboxydotrophic bacterium isolated from marine sediment.</title>
        <authorList>
            <person name="Omae K."/>
            <person name="Yoneda Y."/>
            <person name="Fukuyama Y."/>
            <person name="Yoshida T."/>
            <person name="Sako Y."/>
        </authorList>
    </citation>
    <scope>NUCLEOTIDE SEQUENCE [LARGE SCALE GENOMIC DNA]</scope>
    <source>
        <strain evidence="3">KKC1</strain>
    </source>
</reference>